<evidence type="ECO:0000256" key="1">
    <source>
        <dbReference type="ARBA" id="ARBA00001974"/>
    </source>
</evidence>
<dbReference type="SUPFAM" id="SSF55103">
    <property type="entry name" value="FAD-linked oxidases, C-terminal domain"/>
    <property type="match status" value="1"/>
</dbReference>
<organism evidence="7 8">
    <name type="scientific">Streptomyces cacaoi</name>
    <dbReference type="NCBI Taxonomy" id="1898"/>
    <lineage>
        <taxon>Bacteria</taxon>
        <taxon>Bacillati</taxon>
        <taxon>Actinomycetota</taxon>
        <taxon>Actinomycetes</taxon>
        <taxon>Kitasatosporales</taxon>
        <taxon>Streptomycetaceae</taxon>
        <taxon>Streptomyces</taxon>
    </lineage>
</organism>
<dbReference type="InterPro" id="IPR016164">
    <property type="entry name" value="FAD-linked_Oxase-like_C"/>
</dbReference>
<evidence type="ECO:0000313" key="8">
    <source>
        <dbReference type="Proteomes" id="UP000319210"/>
    </source>
</evidence>
<keyword evidence="8" id="KW-1185">Reference proteome</keyword>
<dbReference type="InterPro" id="IPR016169">
    <property type="entry name" value="FAD-bd_PCMH_sub2"/>
</dbReference>
<dbReference type="Gene3D" id="3.30.465.10">
    <property type="match status" value="1"/>
</dbReference>
<dbReference type="Pfam" id="PF01565">
    <property type="entry name" value="FAD_binding_4"/>
    <property type="match status" value="1"/>
</dbReference>
<comment type="similarity">
    <text evidence="2">Belongs to the oxygen-dependent FAD-linked oxidoreductase family.</text>
</comment>
<evidence type="ECO:0000256" key="4">
    <source>
        <dbReference type="ARBA" id="ARBA00022827"/>
    </source>
</evidence>
<evidence type="ECO:0000256" key="2">
    <source>
        <dbReference type="ARBA" id="ARBA00005466"/>
    </source>
</evidence>
<accession>A0A4Y3R475</accession>
<feature type="domain" description="FAD-binding PCMH-type" evidence="6">
    <location>
        <begin position="69"/>
        <end position="247"/>
    </location>
</feature>
<keyword evidence="3" id="KW-0285">Flavoprotein</keyword>
<dbReference type="InterPro" id="IPR036318">
    <property type="entry name" value="FAD-bd_PCMH-like_sf"/>
</dbReference>
<gene>
    <name evidence="7" type="ORF">SCA03_50320</name>
</gene>
<dbReference type="AlphaFoldDB" id="A0A4Y3R475"/>
<comment type="cofactor">
    <cofactor evidence="1">
        <name>FAD</name>
        <dbReference type="ChEBI" id="CHEBI:57692"/>
    </cofactor>
</comment>
<protein>
    <recommendedName>
        <fullName evidence="6">FAD-binding PCMH-type domain-containing protein</fullName>
    </recommendedName>
</protein>
<name>A0A4Y3R475_STRCI</name>
<dbReference type="InterPro" id="IPR006094">
    <property type="entry name" value="Oxid_FAD_bind_N"/>
</dbReference>
<dbReference type="EMBL" id="BJMM01000031">
    <property type="protein sequence ID" value="GEB52481.1"/>
    <property type="molecule type" value="Genomic_DNA"/>
</dbReference>
<proteinExistence type="inferred from homology"/>
<dbReference type="SUPFAM" id="SSF56176">
    <property type="entry name" value="FAD-binding/transporter-associated domain-like"/>
    <property type="match status" value="1"/>
</dbReference>
<dbReference type="Pfam" id="PF09265">
    <property type="entry name" value="Cytokin-bind"/>
    <property type="match status" value="1"/>
</dbReference>
<evidence type="ECO:0000259" key="6">
    <source>
        <dbReference type="PROSITE" id="PS51387"/>
    </source>
</evidence>
<dbReference type="GO" id="GO:0019139">
    <property type="term" value="F:cytokinin dehydrogenase activity"/>
    <property type="evidence" value="ECO:0007669"/>
    <property type="project" value="InterPro"/>
</dbReference>
<keyword evidence="5" id="KW-0560">Oxidoreductase</keyword>
<reference evidence="7 8" key="1">
    <citation type="submission" date="2019-06" db="EMBL/GenBank/DDBJ databases">
        <title>Whole genome shotgun sequence of Streptomyces cacaoi subsp. cacaoi NBRC 12748.</title>
        <authorList>
            <person name="Hosoyama A."/>
            <person name="Uohara A."/>
            <person name="Ohji S."/>
            <person name="Ichikawa N."/>
        </authorList>
    </citation>
    <scope>NUCLEOTIDE SEQUENCE [LARGE SCALE GENOMIC DNA]</scope>
    <source>
        <strain evidence="7 8">NBRC 12748</strain>
    </source>
</reference>
<dbReference type="InterPro" id="IPR016170">
    <property type="entry name" value="Cytok_DH_C_sf"/>
</dbReference>
<dbReference type="OrthoDB" id="6278354at2"/>
<dbReference type="PANTHER" id="PTHR13878:SF53">
    <property type="entry name" value="CYTOKININ DEHYDROGENASE 6"/>
    <property type="match status" value="1"/>
</dbReference>
<dbReference type="Gene3D" id="3.30.43.10">
    <property type="entry name" value="Uridine Diphospho-n-acetylenolpyruvylglucosamine Reductase, domain 2"/>
    <property type="match status" value="2"/>
</dbReference>
<keyword evidence="4" id="KW-0274">FAD</keyword>
<dbReference type="Gene3D" id="3.40.462.10">
    <property type="entry name" value="FAD-linked oxidases, C-terminal domain"/>
    <property type="match status" value="1"/>
</dbReference>
<dbReference type="PROSITE" id="PS51318">
    <property type="entry name" value="TAT"/>
    <property type="match status" value="1"/>
</dbReference>
<dbReference type="InterPro" id="IPR006311">
    <property type="entry name" value="TAT_signal"/>
</dbReference>
<comment type="caution">
    <text evidence="7">The sequence shown here is derived from an EMBL/GenBank/DDBJ whole genome shotgun (WGS) entry which is preliminary data.</text>
</comment>
<dbReference type="GO" id="GO:0009690">
    <property type="term" value="P:cytokinin metabolic process"/>
    <property type="evidence" value="ECO:0007669"/>
    <property type="project" value="InterPro"/>
</dbReference>
<dbReference type="Proteomes" id="UP000319210">
    <property type="component" value="Unassembled WGS sequence"/>
</dbReference>
<dbReference type="GO" id="GO:0071949">
    <property type="term" value="F:FAD binding"/>
    <property type="evidence" value="ECO:0007669"/>
    <property type="project" value="InterPro"/>
</dbReference>
<dbReference type="InterPro" id="IPR016166">
    <property type="entry name" value="FAD-bd_PCMH"/>
</dbReference>
<dbReference type="InterPro" id="IPR016167">
    <property type="entry name" value="FAD-bd_PCMH_sub1"/>
</dbReference>
<dbReference type="PROSITE" id="PS51387">
    <property type="entry name" value="FAD_PCMH"/>
    <property type="match status" value="1"/>
</dbReference>
<dbReference type="PANTHER" id="PTHR13878">
    <property type="entry name" value="GULONOLACTONE OXIDASE"/>
    <property type="match status" value="1"/>
</dbReference>
<dbReference type="InterPro" id="IPR015345">
    <property type="entry name" value="Cytokinin_DH_FAD/cytokin-bd"/>
</dbReference>
<evidence type="ECO:0000313" key="7">
    <source>
        <dbReference type="EMBL" id="GEB52481.1"/>
    </source>
</evidence>
<evidence type="ECO:0000256" key="5">
    <source>
        <dbReference type="ARBA" id="ARBA00023002"/>
    </source>
</evidence>
<dbReference type="InterPro" id="IPR050432">
    <property type="entry name" value="FAD-linked_Oxidoreductases_BP"/>
</dbReference>
<dbReference type="RefSeq" id="WP_086815964.1">
    <property type="nucleotide sequence ID" value="NZ_BJMM01000031.1"/>
</dbReference>
<evidence type="ECO:0000256" key="3">
    <source>
        <dbReference type="ARBA" id="ARBA00022630"/>
    </source>
</evidence>
<sequence length="495" mass="53255">MTSKRLSRRGVLGGLAAVTVTGWSATQGWTAAAQGHAPADTVSVPDLDGTLETSPDAVRPFGEDFGKLVSGAPWAVLRPGSVRDICTMVTFARKNKLTLAMNGRSGTGDDIESHSCYGQAEAPGGISVDARGLSKIVRIGSDRAVVEAGASWAQLTRAAAEKGLTPPALTDYLHLSVGGTLSLGGVGGTVQKYGLQTDNVLSVDVVTGTGRLVTASRTQNRALFDAVLGGGGQCGIIVRAVLKLIKAPERALVFSLYYDDLDTYLADAEKVMADGRFHAQAGELLRKPDDSGWHYKLEAAAYWSGGTAPDREKLLAGLRDDRPAAGIEDGTYLDYMFRLDLFEAYLKEEGFWDQPKPWLSLFLPASKAGEFMELVASQLTPETLGGGFLLFYPYPTAKVTRPLTVQPGEPVTYLFDLLNFPAPGNPDIDKMLANNRKLYDEAVALGAKRYLVGAVPGMTRDDWRKHFGDQWKAFEAAKRRWDPDGVLTPGQGFFS</sequence>